<proteinExistence type="predicted"/>
<comment type="caution">
    <text evidence="1">The sequence shown here is derived from an EMBL/GenBank/DDBJ whole genome shotgun (WGS) entry which is preliminary data.</text>
</comment>
<protein>
    <submittedName>
        <fullName evidence="1">Uncharacterized protein</fullName>
    </submittedName>
</protein>
<dbReference type="Proteomes" id="UP001396334">
    <property type="component" value="Unassembled WGS sequence"/>
</dbReference>
<evidence type="ECO:0000313" key="2">
    <source>
        <dbReference type="Proteomes" id="UP001396334"/>
    </source>
</evidence>
<gene>
    <name evidence="1" type="ORF">V6N11_055187</name>
</gene>
<keyword evidence="2" id="KW-1185">Reference proteome</keyword>
<dbReference type="EMBL" id="JBBPBN010000061">
    <property type="protein sequence ID" value="KAK8986866.1"/>
    <property type="molecule type" value="Genomic_DNA"/>
</dbReference>
<accession>A0ABR2PF45</accession>
<sequence length="126" mass="13970">MMIKICTKVSGEPALESQTVDVSSKEFHGKERDDSDKINSWRQLGGISTLRLILPQQCGGLRDRTTSTWPRGSIWLRLGAALEQLSTTGVWGAERSARDSNSPETCWDDPTLLRFGPLDRVGFGYA</sequence>
<reference evidence="1 2" key="1">
    <citation type="journal article" date="2024" name="G3 (Bethesda)">
        <title>Genome assembly of Hibiscus sabdariffa L. provides insights into metabolisms of medicinal natural products.</title>
        <authorList>
            <person name="Kim T."/>
        </authorList>
    </citation>
    <scope>NUCLEOTIDE SEQUENCE [LARGE SCALE GENOMIC DNA]</scope>
    <source>
        <strain evidence="1">TK-2024</strain>
        <tissue evidence="1">Old leaves</tissue>
    </source>
</reference>
<name>A0ABR2PF45_9ROSI</name>
<organism evidence="1 2">
    <name type="scientific">Hibiscus sabdariffa</name>
    <name type="common">roselle</name>
    <dbReference type="NCBI Taxonomy" id="183260"/>
    <lineage>
        <taxon>Eukaryota</taxon>
        <taxon>Viridiplantae</taxon>
        <taxon>Streptophyta</taxon>
        <taxon>Embryophyta</taxon>
        <taxon>Tracheophyta</taxon>
        <taxon>Spermatophyta</taxon>
        <taxon>Magnoliopsida</taxon>
        <taxon>eudicotyledons</taxon>
        <taxon>Gunneridae</taxon>
        <taxon>Pentapetalae</taxon>
        <taxon>rosids</taxon>
        <taxon>malvids</taxon>
        <taxon>Malvales</taxon>
        <taxon>Malvaceae</taxon>
        <taxon>Malvoideae</taxon>
        <taxon>Hibiscus</taxon>
    </lineage>
</organism>
<evidence type="ECO:0000313" key="1">
    <source>
        <dbReference type="EMBL" id="KAK8986866.1"/>
    </source>
</evidence>